<evidence type="ECO:0000313" key="2">
    <source>
        <dbReference type="EMBL" id="MBX7490380.1"/>
    </source>
</evidence>
<comment type="caution">
    <text evidence="2">The sequence shown here is derived from an EMBL/GenBank/DDBJ whole genome shotgun (WGS) entry which is preliminary data.</text>
</comment>
<feature type="domain" description="Putative zinc ribbon" evidence="1">
    <location>
        <begin position="5"/>
        <end position="83"/>
    </location>
</feature>
<name>A0ABS7JLW6_9HELI</name>
<dbReference type="RefSeq" id="WP_221531453.1">
    <property type="nucleotide sequence ID" value="NZ_JAIGYP010000002.1"/>
</dbReference>
<evidence type="ECO:0000313" key="3">
    <source>
        <dbReference type="Proteomes" id="UP000700059"/>
    </source>
</evidence>
<keyword evidence="3" id="KW-1185">Reference proteome</keyword>
<sequence>MQNKICQSCGMPLSSQEQMGLEKDGNVSLDYCKYCYENGEFIDKVSMQEYIKMCSLYGAQAGMSNAQMKAHCTKLFPTLKRWQTPTSPKSSNT</sequence>
<dbReference type="EMBL" id="JAIGYQ010000002">
    <property type="protein sequence ID" value="MBX7490380.1"/>
    <property type="molecule type" value="Genomic_DNA"/>
</dbReference>
<dbReference type="Pfam" id="PF12674">
    <property type="entry name" value="Zn_ribbon_2"/>
    <property type="match status" value="1"/>
</dbReference>
<evidence type="ECO:0000259" key="1">
    <source>
        <dbReference type="Pfam" id="PF12674"/>
    </source>
</evidence>
<dbReference type="InterPro" id="IPR025868">
    <property type="entry name" value="Zn_ribbon_dom_put"/>
</dbReference>
<reference evidence="2 3" key="1">
    <citation type="submission" date="2021-08" db="EMBL/GenBank/DDBJ databases">
        <title>Helicobacter spp. isolated from feces of Anatolian Ground Squirrel (Spermophilus xanthoprymnus) in Turkey.</title>
        <authorList>
            <person name="Aydin F."/>
            <person name="Abay S."/>
            <person name="Kayman T."/>
            <person name="Karakaya E."/>
            <person name="Saticioglu I.B."/>
        </authorList>
    </citation>
    <scope>NUCLEOTIDE SEQUENCE [LARGE SCALE GENOMIC DNA]</scope>
    <source>
        <strain evidence="2 3">Faydin-H70</strain>
    </source>
</reference>
<dbReference type="Proteomes" id="UP000700059">
    <property type="component" value="Unassembled WGS sequence"/>
</dbReference>
<accession>A0ABS7JLW6</accession>
<proteinExistence type="predicted"/>
<gene>
    <name evidence="2" type="ORF">K4G57_02655</name>
</gene>
<protein>
    <submittedName>
        <fullName evidence="2">Zinc ribbon domain-containing protein</fullName>
    </submittedName>
</protein>
<organism evidence="2 3">
    <name type="scientific">Helicobacter turcicus</name>
    <dbReference type="NCBI Taxonomy" id="2867412"/>
    <lineage>
        <taxon>Bacteria</taxon>
        <taxon>Pseudomonadati</taxon>
        <taxon>Campylobacterota</taxon>
        <taxon>Epsilonproteobacteria</taxon>
        <taxon>Campylobacterales</taxon>
        <taxon>Helicobacteraceae</taxon>
        <taxon>Helicobacter</taxon>
    </lineage>
</organism>